<organism evidence="4 5">
    <name type="scientific">Cordyceps militaris (strain CM01)</name>
    <name type="common">Caterpillar fungus</name>
    <dbReference type="NCBI Taxonomy" id="983644"/>
    <lineage>
        <taxon>Eukaryota</taxon>
        <taxon>Fungi</taxon>
        <taxon>Dikarya</taxon>
        <taxon>Ascomycota</taxon>
        <taxon>Pezizomycotina</taxon>
        <taxon>Sordariomycetes</taxon>
        <taxon>Hypocreomycetidae</taxon>
        <taxon>Hypocreales</taxon>
        <taxon>Cordycipitaceae</taxon>
        <taxon>Cordyceps</taxon>
    </lineage>
</organism>
<reference evidence="4 5" key="1">
    <citation type="journal article" date="2011" name="Genome Biol.">
        <title>Genome sequence of the insect pathogenic fungus Cordyceps militaris, a valued traditional Chinese medicine.</title>
        <authorList>
            <person name="Zheng P."/>
            <person name="Xia Y."/>
            <person name="Xiao G."/>
            <person name="Xiong C."/>
            <person name="Hu X."/>
            <person name="Zhang S."/>
            <person name="Zheng H."/>
            <person name="Huang Y."/>
            <person name="Zhou Y."/>
            <person name="Wang S."/>
            <person name="Zhao G.P."/>
            <person name="Liu X."/>
            <person name="St Leger R.J."/>
            <person name="Wang C."/>
        </authorList>
    </citation>
    <scope>NUCLEOTIDE SEQUENCE [LARGE SCALE GENOMIC DNA]</scope>
    <source>
        <strain evidence="4 5">CM01</strain>
    </source>
</reference>
<dbReference type="FunCoup" id="G3J6P7">
    <property type="interactions" value="624"/>
</dbReference>
<evidence type="ECO:0000313" key="4">
    <source>
        <dbReference type="EMBL" id="EGX95375.1"/>
    </source>
</evidence>
<keyword evidence="2" id="KW-1015">Disulfide bond</keyword>
<dbReference type="SUPFAM" id="SSF52833">
    <property type="entry name" value="Thioredoxin-like"/>
    <property type="match status" value="1"/>
</dbReference>
<dbReference type="STRING" id="983644.G3J6P7"/>
<dbReference type="RefSeq" id="XP_006665252.1">
    <property type="nucleotide sequence ID" value="XM_006665189.1"/>
</dbReference>
<accession>G3J6P7</accession>
<gene>
    <name evidence="4" type="ORF">CCM_00029</name>
</gene>
<keyword evidence="5" id="KW-1185">Reference proteome</keyword>
<dbReference type="CDD" id="cd02947">
    <property type="entry name" value="TRX_family"/>
    <property type="match status" value="1"/>
</dbReference>
<sequence length="206" mass="23116">MTKLACLLCNHACIFPNANRHHIIQPRLVALPSVRPSLHCTLVLYKSNPYPLDLPESGFKMFSSARIIRSHTLRTASIARPATIAPLQNRLFHATRPAMTVQVVTTADEFRQAVANNKVVIVDSYADWCPPCKAIAPILEKHSNSDEFKDKVHFVKFDVDKIPEISQELRVSSIPAFFFFKDGKQVDNFVGANPAELQRLLKTHSA</sequence>
<dbReference type="OrthoDB" id="10263751at2759"/>
<dbReference type="InterPro" id="IPR013766">
    <property type="entry name" value="Thioredoxin_domain"/>
</dbReference>
<comment type="similarity">
    <text evidence="1">Belongs to the thioredoxin family.</text>
</comment>
<dbReference type="PANTHER" id="PTHR46115">
    <property type="entry name" value="THIOREDOXIN-LIKE PROTEIN 1"/>
    <property type="match status" value="1"/>
</dbReference>
<feature type="domain" description="Thioredoxin" evidence="3">
    <location>
        <begin position="73"/>
        <end position="206"/>
    </location>
</feature>
<dbReference type="GeneID" id="18162064"/>
<evidence type="ECO:0000259" key="3">
    <source>
        <dbReference type="PROSITE" id="PS51352"/>
    </source>
</evidence>
<dbReference type="EMBL" id="JH126399">
    <property type="protein sequence ID" value="EGX95375.1"/>
    <property type="molecule type" value="Genomic_DNA"/>
</dbReference>
<dbReference type="Pfam" id="PF00085">
    <property type="entry name" value="Thioredoxin"/>
    <property type="match status" value="1"/>
</dbReference>
<dbReference type="Proteomes" id="UP000001610">
    <property type="component" value="Unassembled WGS sequence"/>
</dbReference>
<dbReference type="PRINTS" id="PR00421">
    <property type="entry name" value="THIOREDOXIN"/>
</dbReference>
<dbReference type="InParanoid" id="G3J6P7"/>
<dbReference type="AlphaFoldDB" id="G3J6P7"/>
<evidence type="ECO:0000313" key="5">
    <source>
        <dbReference type="Proteomes" id="UP000001610"/>
    </source>
</evidence>
<evidence type="ECO:0000256" key="1">
    <source>
        <dbReference type="ARBA" id="ARBA00008987"/>
    </source>
</evidence>
<dbReference type="InterPro" id="IPR036249">
    <property type="entry name" value="Thioredoxin-like_sf"/>
</dbReference>
<dbReference type="HOGENOM" id="CLU_1409668_0_0_1"/>
<dbReference type="PROSITE" id="PS51352">
    <property type="entry name" value="THIOREDOXIN_2"/>
    <property type="match status" value="1"/>
</dbReference>
<proteinExistence type="inferred from homology"/>
<dbReference type="KEGG" id="cmt:CCM_00029"/>
<protein>
    <submittedName>
        <fullName evidence="4">Cytoplasmic thioredoxin, putative</fullName>
    </submittedName>
</protein>
<dbReference type="VEuPathDB" id="FungiDB:CCM_00029"/>
<dbReference type="Gene3D" id="3.40.30.10">
    <property type="entry name" value="Glutaredoxin"/>
    <property type="match status" value="1"/>
</dbReference>
<evidence type="ECO:0000256" key="2">
    <source>
        <dbReference type="ARBA" id="ARBA00023157"/>
    </source>
</evidence>
<dbReference type="eggNOG" id="KOG0907">
    <property type="taxonomic scope" value="Eukaryota"/>
</dbReference>
<name>G3J6P7_CORMM</name>